<dbReference type="InterPro" id="IPR008268">
    <property type="entry name" value="Peptidase_S16_AS"/>
</dbReference>
<comment type="caution">
    <text evidence="17">The sequence shown here is derived from an EMBL/GenBank/DDBJ whole genome shotgun (WGS) entry which is preliminary data.</text>
</comment>
<reference evidence="17" key="2">
    <citation type="submission" date="2021-08" db="EMBL/GenBank/DDBJ databases">
        <authorList>
            <person name="Tani A."/>
            <person name="Ola A."/>
            <person name="Ogura Y."/>
            <person name="Katsura K."/>
            <person name="Hayashi T."/>
        </authorList>
    </citation>
    <scope>NUCLEOTIDE SEQUENCE</scope>
    <source>
        <strain evidence="17">NBRC 15686</strain>
    </source>
</reference>
<feature type="active site" evidence="9 11">
    <location>
        <position position="728"/>
    </location>
</feature>
<dbReference type="Gene3D" id="2.30.130.40">
    <property type="entry name" value="LON domain-like"/>
    <property type="match status" value="1"/>
</dbReference>
<keyword evidence="5 9" id="KW-0378">Hydrolase</keyword>
<keyword evidence="13" id="KW-0175">Coiled coil</keyword>
<feature type="active site" evidence="9 11">
    <location>
        <position position="685"/>
    </location>
</feature>
<evidence type="ECO:0000259" key="15">
    <source>
        <dbReference type="PROSITE" id="PS51786"/>
    </source>
</evidence>
<dbReference type="NCBIfam" id="NF008053">
    <property type="entry name" value="PRK10787.1"/>
    <property type="match status" value="1"/>
</dbReference>
<evidence type="ECO:0000259" key="16">
    <source>
        <dbReference type="PROSITE" id="PS51787"/>
    </source>
</evidence>
<keyword evidence="6 9" id="KW-0720">Serine protease</keyword>
<keyword evidence="18" id="KW-1185">Reference proteome</keyword>
<dbReference type="InterPro" id="IPR054594">
    <property type="entry name" value="Lon_lid"/>
</dbReference>
<dbReference type="RefSeq" id="WP_133090723.1">
    <property type="nucleotide sequence ID" value="NZ_BAAADH010000020.1"/>
</dbReference>
<dbReference type="Gene3D" id="1.20.5.5270">
    <property type="match status" value="1"/>
</dbReference>
<dbReference type="Pfam" id="PF22667">
    <property type="entry name" value="Lon_lid"/>
    <property type="match status" value="1"/>
</dbReference>
<protein>
    <recommendedName>
        <fullName evidence="9 10">Lon protease</fullName>
        <ecNumber evidence="9 10">3.4.21.53</ecNumber>
    </recommendedName>
    <alternativeName>
        <fullName evidence="9">ATP-dependent protease La</fullName>
    </alternativeName>
</protein>
<evidence type="ECO:0000256" key="4">
    <source>
        <dbReference type="ARBA" id="ARBA00022741"/>
    </source>
</evidence>
<dbReference type="PROSITE" id="PS01046">
    <property type="entry name" value="LON_SER"/>
    <property type="match status" value="1"/>
</dbReference>
<evidence type="ECO:0000256" key="11">
    <source>
        <dbReference type="PROSITE-ProRule" id="PRU01122"/>
    </source>
</evidence>
<dbReference type="PANTHER" id="PTHR10046">
    <property type="entry name" value="ATP DEPENDENT LON PROTEASE FAMILY MEMBER"/>
    <property type="match status" value="1"/>
</dbReference>
<dbReference type="SMART" id="SM00382">
    <property type="entry name" value="AAA"/>
    <property type="match status" value="1"/>
</dbReference>
<dbReference type="CDD" id="cd19500">
    <property type="entry name" value="RecA-like_Lon"/>
    <property type="match status" value="1"/>
</dbReference>
<dbReference type="SUPFAM" id="SSF54211">
    <property type="entry name" value="Ribosomal protein S5 domain 2-like"/>
    <property type="match status" value="1"/>
</dbReference>
<dbReference type="Pfam" id="PF05362">
    <property type="entry name" value="Lon_C"/>
    <property type="match status" value="1"/>
</dbReference>
<comment type="induction">
    <text evidence="9">By heat shock.</text>
</comment>
<keyword evidence="8 9" id="KW-0346">Stress response</keyword>
<dbReference type="InterPro" id="IPR008269">
    <property type="entry name" value="Lon_proteolytic"/>
</dbReference>
<evidence type="ECO:0000256" key="6">
    <source>
        <dbReference type="ARBA" id="ARBA00022825"/>
    </source>
</evidence>
<dbReference type="PRINTS" id="PR00830">
    <property type="entry name" value="ENDOLAPTASE"/>
</dbReference>
<feature type="coiled-coil region" evidence="13">
    <location>
        <begin position="197"/>
        <end position="278"/>
    </location>
</feature>
<dbReference type="Proteomes" id="UP001055039">
    <property type="component" value="Unassembled WGS sequence"/>
</dbReference>
<dbReference type="InterPro" id="IPR003593">
    <property type="entry name" value="AAA+_ATPase"/>
</dbReference>
<evidence type="ECO:0000256" key="3">
    <source>
        <dbReference type="ARBA" id="ARBA00022670"/>
    </source>
</evidence>
<comment type="subunit">
    <text evidence="9 10">Homohexamer. Organized in a ring with a central cavity.</text>
</comment>
<dbReference type="InterPro" id="IPR004815">
    <property type="entry name" value="Lon_bac/euk-typ"/>
</dbReference>
<dbReference type="InterPro" id="IPR003959">
    <property type="entry name" value="ATPase_AAA_core"/>
</dbReference>
<dbReference type="PIRSF" id="PIRSF001174">
    <property type="entry name" value="Lon_proteas"/>
    <property type="match status" value="1"/>
</dbReference>
<dbReference type="GO" id="GO:0006508">
    <property type="term" value="P:proteolysis"/>
    <property type="evidence" value="ECO:0007669"/>
    <property type="project" value="UniProtKB-KW"/>
</dbReference>
<dbReference type="Gene3D" id="1.10.8.60">
    <property type="match status" value="1"/>
</dbReference>
<dbReference type="InterPro" id="IPR015947">
    <property type="entry name" value="PUA-like_sf"/>
</dbReference>
<comment type="function">
    <text evidence="9">ATP-dependent serine protease that mediates the selective degradation of mutant and abnormal proteins as well as certain short-lived regulatory proteins. Required for cellular homeostasis and for survival from DNA damage and developmental changes induced by stress. Degrades polypeptides processively to yield small peptide fragments that are 5 to 10 amino acids long. Binds to DNA in a double-stranded, site-specific manner.</text>
</comment>
<evidence type="ECO:0000256" key="2">
    <source>
        <dbReference type="ARBA" id="ARBA00022490"/>
    </source>
</evidence>
<keyword evidence="4 9" id="KW-0547">Nucleotide-binding</keyword>
<evidence type="ECO:0000256" key="12">
    <source>
        <dbReference type="RuleBase" id="RU000591"/>
    </source>
</evidence>
<evidence type="ECO:0000256" key="14">
    <source>
        <dbReference type="SAM" id="MobiDB-lite"/>
    </source>
</evidence>
<feature type="region of interest" description="Disordered" evidence="14">
    <location>
        <begin position="784"/>
        <end position="807"/>
    </location>
</feature>
<dbReference type="EMBL" id="BPRC01000001">
    <property type="protein sequence ID" value="GJE63004.1"/>
    <property type="molecule type" value="Genomic_DNA"/>
</dbReference>
<dbReference type="InterPro" id="IPR046336">
    <property type="entry name" value="Lon_prtase_N_sf"/>
</dbReference>
<name>A0ABQ4U7Q6_9HYPH</name>
<proteinExistence type="evidence at transcript level"/>
<dbReference type="Gene3D" id="1.20.58.1480">
    <property type="match status" value="1"/>
</dbReference>
<keyword evidence="2 9" id="KW-0963">Cytoplasm</keyword>
<dbReference type="GO" id="GO:0008233">
    <property type="term" value="F:peptidase activity"/>
    <property type="evidence" value="ECO:0007669"/>
    <property type="project" value="UniProtKB-KW"/>
</dbReference>
<dbReference type="SMART" id="SM00464">
    <property type="entry name" value="LON"/>
    <property type="match status" value="1"/>
</dbReference>
<dbReference type="InterPro" id="IPR020568">
    <property type="entry name" value="Ribosomal_Su5_D2-typ_SF"/>
</dbReference>
<dbReference type="Pfam" id="PF00004">
    <property type="entry name" value="AAA"/>
    <property type="match status" value="1"/>
</dbReference>
<dbReference type="HAMAP" id="MF_01973">
    <property type="entry name" value="lon_bact"/>
    <property type="match status" value="1"/>
</dbReference>
<dbReference type="NCBIfam" id="TIGR00763">
    <property type="entry name" value="lon"/>
    <property type="match status" value="1"/>
</dbReference>
<feature type="binding site" evidence="9">
    <location>
        <begin position="363"/>
        <end position="370"/>
    </location>
    <ligand>
        <name>ATP</name>
        <dbReference type="ChEBI" id="CHEBI:30616"/>
    </ligand>
</feature>
<dbReference type="InterPro" id="IPR027065">
    <property type="entry name" value="Lon_Prtase"/>
</dbReference>
<evidence type="ECO:0000313" key="18">
    <source>
        <dbReference type="Proteomes" id="UP001055039"/>
    </source>
</evidence>
<dbReference type="EC" id="3.4.21.53" evidence="9 10"/>
<dbReference type="Gene3D" id="3.30.230.10">
    <property type="match status" value="1"/>
</dbReference>
<evidence type="ECO:0000256" key="1">
    <source>
        <dbReference type="ARBA" id="ARBA00004496"/>
    </source>
</evidence>
<dbReference type="InterPro" id="IPR003111">
    <property type="entry name" value="Lon_prtase_N"/>
</dbReference>
<evidence type="ECO:0000256" key="5">
    <source>
        <dbReference type="ARBA" id="ARBA00022801"/>
    </source>
</evidence>
<feature type="domain" description="Lon proteolytic" evidence="15">
    <location>
        <begin position="598"/>
        <end position="779"/>
    </location>
</feature>
<dbReference type="PROSITE" id="PS51787">
    <property type="entry name" value="LON_N"/>
    <property type="match status" value="1"/>
</dbReference>
<dbReference type="Gene3D" id="3.40.50.300">
    <property type="entry name" value="P-loop containing nucleotide triphosphate hydrolases"/>
    <property type="match status" value="1"/>
</dbReference>
<dbReference type="SUPFAM" id="SSF88697">
    <property type="entry name" value="PUA domain-like"/>
    <property type="match status" value="1"/>
</dbReference>
<gene>
    <name evidence="17" type="primary">lon_1</name>
    <name evidence="9" type="synonym">lon</name>
    <name evidence="17" type="ORF">LNAOJCKE_0194</name>
</gene>
<keyword evidence="3 9" id="KW-0645">Protease</keyword>
<sequence>MTQSKSRQPVVPGSTGSYAVLPLRDIVVFPHMIVPLFVGREKSIRALEEAVRSDRHILLATQINASDDDPATDAIYTIGTLASVLQLLKLPDGTVKVLVEGAGRAQIEEFVRSDEYYEARALTLADDLGDRVEAEALARSVISEFENYVKLNKKISPEVVSAVTQIDEPSKLADTVGSHLAVKIADKQAILEIPTVAQRLERVLSLMESEISVLQVEKRIRTRVKRQMEKTQREYYLNEQMKAIQKELGDSEDGRDELAELEEKIEKTKLTKEARDKATAELKKLRQMSPMSAEATVVRNYLDWMLGIPWGKRSKIKKDLLGAQAILDSDHFGLDKVKDRIVEYLAVQQRANKLTGPILCLVGPPGVGKTSLGKSIAKATGREFVRMSLGGVRDEAEIRGHRRTYIGSMPGKIVQSMRKAKTSNPLILLDEIDKMGMDFRGDPSAALLEVLDPEQNATFNDHYLEVDYDLSNVMFVTTANTLNIPGPLMDRMEVIRIAGYTEEEKLQIARRHLIPEAVKKHGLGPDEWSITDDGLMMLIRRYTREAGVRNLEREISNLIRKAVKEILITKVKQVEANPETLPEFLGPPKFRYGEIDADDQVGVVTGLAWTEVGGELLTIEGVMMPGKGKMTVTGNLRDVMKESISAAASYVRSRAIDFGIEPPLFERRDIHVHVPEGATPKDGPSAGIAMATAIISTLTGIPVRRDVAMTGEVTLRGRVLPIGGLKEKLLAALRGGIKTVLIPEENAKDIAEVPDSVKNGLEIVPVSRMDQVLQHALVRQPEPIEWDEPLPAKTPKRDEDGAAVIAH</sequence>
<comment type="catalytic activity">
    <reaction evidence="9 10 11">
        <text>Hydrolysis of proteins in presence of ATP.</text>
        <dbReference type="EC" id="3.4.21.53"/>
    </reaction>
</comment>
<feature type="domain" description="Lon N-terminal" evidence="16">
    <location>
        <begin position="18"/>
        <end position="211"/>
    </location>
</feature>
<comment type="subcellular location">
    <subcellularLocation>
        <location evidence="1 9 10">Cytoplasm</location>
    </subcellularLocation>
</comment>
<keyword evidence="7 9" id="KW-0067">ATP-binding</keyword>
<dbReference type="InterPro" id="IPR014721">
    <property type="entry name" value="Ribsml_uS5_D2-typ_fold_subgr"/>
</dbReference>
<evidence type="ECO:0000313" key="17">
    <source>
        <dbReference type="EMBL" id="GJE63004.1"/>
    </source>
</evidence>
<dbReference type="InterPro" id="IPR027417">
    <property type="entry name" value="P-loop_NTPase"/>
</dbReference>
<evidence type="ECO:0000256" key="9">
    <source>
        <dbReference type="HAMAP-Rule" id="MF_01973"/>
    </source>
</evidence>
<evidence type="ECO:0000256" key="8">
    <source>
        <dbReference type="ARBA" id="ARBA00023016"/>
    </source>
</evidence>
<dbReference type="SUPFAM" id="SSF52540">
    <property type="entry name" value="P-loop containing nucleoside triphosphate hydrolases"/>
    <property type="match status" value="1"/>
</dbReference>
<organism evidence="17 18">
    <name type="scientific">Methylorubrum aminovorans</name>
    <dbReference type="NCBI Taxonomy" id="269069"/>
    <lineage>
        <taxon>Bacteria</taxon>
        <taxon>Pseudomonadati</taxon>
        <taxon>Pseudomonadota</taxon>
        <taxon>Alphaproteobacteria</taxon>
        <taxon>Hyphomicrobiales</taxon>
        <taxon>Methylobacteriaceae</taxon>
        <taxon>Methylorubrum</taxon>
    </lineage>
</organism>
<evidence type="ECO:0000256" key="10">
    <source>
        <dbReference type="PIRNR" id="PIRNR001174"/>
    </source>
</evidence>
<evidence type="ECO:0000256" key="7">
    <source>
        <dbReference type="ARBA" id="ARBA00022840"/>
    </source>
</evidence>
<reference evidence="17" key="1">
    <citation type="journal article" date="2021" name="Front. Microbiol.">
        <title>Comprehensive Comparative Genomics and Phenotyping of Methylobacterium Species.</title>
        <authorList>
            <person name="Alessa O."/>
            <person name="Ogura Y."/>
            <person name="Fujitani Y."/>
            <person name="Takami H."/>
            <person name="Hayashi T."/>
            <person name="Sahin N."/>
            <person name="Tani A."/>
        </authorList>
    </citation>
    <scope>NUCLEOTIDE SEQUENCE</scope>
    <source>
        <strain evidence="17">NBRC 15686</strain>
    </source>
</reference>
<dbReference type="PROSITE" id="PS51786">
    <property type="entry name" value="LON_PROTEOLYTIC"/>
    <property type="match status" value="1"/>
</dbReference>
<comment type="similarity">
    <text evidence="9 10 11 12">Belongs to the peptidase S16 family.</text>
</comment>
<dbReference type="Pfam" id="PF02190">
    <property type="entry name" value="LON_substr_bdg"/>
    <property type="match status" value="1"/>
</dbReference>
<dbReference type="InterPro" id="IPR027543">
    <property type="entry name" value="Lon_bac"/>
</dbReference>
<evidence type="ECO:0000256" key="13">
    <source>
        <dbReference type="SAM" id="Coils"/>
    </source>
</evidence>
<accession>A0ABQ4U7Q6</accession>